<feature type="transmembrane region" description="Helical" evidence="1">
    <location>
        <begin position="195"/>
        <end position="213"/>
    </location>
</feature>
<proteinExistence type="predicted"/>
<protein>
    <submittedName>
        <fullName evidence="3">Putative membrane protein</fullName>
    </submittedName>
</protein>
<organism evidence="3 4">
    <name type="scientific">Fibrobacter succinogenes (strain ATCC 19169 / S85)</name>
    <dbReference type="NCBI Taxonomy" id="59374"/>
    <lineage>
        <taxon>Bacteria</taxon>
        <taxon>Pseudomonadati</taxon>
        <taxon>Fibrobacterota</taxon>
        <taxon>Fibrobacteria</taxon>
        <taxon>Fibrobacterales</taxon>
        <taxon>Fibrobacteraceae</taxon>
        <taxon>Fibrobacter</taxon>
    </lineage>
</organism>
<dbReference type="Pfam" id="PF01757">
    <property type="entry name" value="Acyl_transf_3"/>
    <property type="match status" value="1"/>
</dbReference>
<feature type="transmembrane region" description="Helical" evidence="1">
    <location>
        <begin position="110"/>
        <end position="130"/>
    </location>
</feature>
<feature type="transmembrane region" description="Helical" evidence="1">
    <location>
        <begin position="220"/>
        <end position="239"/>
    </location>
</feature>
<dbReference type="GO" id="GO:0016747">
    <property type="term" value="F:acyltransferase activity, transferring groups other than amino-acyl groups"/>
    <property type="evidence" value="ECO:0007669"/>
    <property type="project" value="InterPro"/>
</dbReference>
<name>D9S8L5_FIBSS</name>
<feature type="transmembrane region" description="Helical" evidence="1">
    <location>
        <begin position="170"/>
        <end position="189"/>
    </location>
</feature>
<keyword evidence="1" id="KW-0472">Membrane</keyword>
<feature type="transmembrane region" description="Helical" evidence="1">
    <location>
        <begin position="280"/>
        <end position="298"/>
    </location>
</feature>
<accession>D9S8L5</accession>
<feature type="transmembrane region" description="Helical" evidence="1">
    <location>
        <begin position="63"/>
        <end position="90"/>
    </location>
</feature>
<feature type="transmembrane region" description="Helical" evidence="1">
    <location>
        <begin position="321"/>
        <end position="346"/>
    </location>
</feature>
<sequence>MQLQRVRVFTSMTEIVKKKPRSSNIELYRILVMLSIVAHHYVVNSGLMNADGPLFANPTSTNSIFYLILGMWGKTGINCFVLITGFFMCFSNISLRKYLKLYLEVKFYRYIILFVFACVGMTAISGGALLKRLLPFSSITDSFTNAFMAFFLFIPFLNILIKGMDKTKHLLLLILCITIYSGFYQIPGLHLHYNYLSWFIILYILGSYIRIYGLFRNENVMFWGGAFVSIILSIGSVFVCLRLNLPVYAFVGESLAFMSIITSVSLFMFFKNLRIGYSRIINIIGASTFGVFLIHTSGDEMRHWLWYDFIDVVGHYDAPSYALYAIGSILAIFLTCSIIDICRIYVLEKPLFNFLDKKLGDKQIYTGKVL</sequence>
<reference evidence="4" key="1">
    <citation type="submission" date="2010-08" db="EMBL/GenBank/DDBJ databases">
        <title>Complete sequence of Fibrobacter succinogenes subsp. succinogenes S85.</title>
        <authorList>
            <person name="Durkin A.S."/>
            <person name="Nelson K.E."/>
            <person name="Morrison M."/>
            <person name="Forsberg C.W."/>
            <person name="Wilson D.B."/>
            <person name="Russell J.B."/>
            <person name="Cann I.K.O."/>
            <person name="Mackie R.I."/>
            <person name="White B.A."/>
        </authorList>
    </citation>
    <scope>NUCLEOTIDE SEQUENCE [LARGE SCALE GENOMIC DNA]</scope>
    <source>
        <strain evidence="4">ATCC 19169 / S85</strain>
    </source>
</reference>
<dbReference type="EMBL" id="CP002158">
    <property type="protein sequence ID" value="ADL24617.1"/>
    <property type="molecule type" value="Genomic_DNA"/>
</dbReference>
<evidence type="ECO:0000259" key="2">
    <source>
        <dbReference type="Pfam" id="PF01757"/>
    </source>
</evidence>
<dbReference type="HOGENOM" id="CLU_061343_1_0_0"/>
<keyword evidence="1" id="KW-0812">Transmembrane</keyword>
<keyword evidence="1" id="KW-1133">Transmembrane helix</keyword>
<feature type="transmembrane region" description="Helical" evidence="1">
    <location>
        <begin position="142"/>
        <end position="161"/>
    </location>
</feature>
<dbReference type="KEGG" id="fsc:FSU_3232"/>
<feature type="transmembrane region" description="Helical" evidence="1">
    <location>
        <begin position="27"/>
        <end position="43"/>
    </location>
</feature>
<dbReference type="Proteomes" id="UP000000517">
    <property type="component" value="Chromosome"/>
</dbReference>
<dbReference type="PATRIC" id="fig|59374.8.peg.3091"/>
<dbReference type="AlphaFoldDB" id="D9S8L5"/>
<evidence type="ECO:0000256" key="1">
    <source>
        <dbReference type="SAM" id="Phobius"/>
    </source>
</evidence>
<evidence type="ECO:0000313" key="3">
    <source>
        <dbReference type="EMBL" id="ADL24617.1"/>
    </source>
</evidence>
<gene>
    <name evidence="3" type="ordered locus">FSU_3232</name>
</gene>
<evidence type="ECO:0000313" key="4">
    <source>
        <dbReference type="Proteomes" id="UP000000517"/>
    </source>
</evidence>
<feature type="domain" description="Acyltransferase 3" evidence="2">
    <location>
        <begin position="24"/>
        <end position="334"/>
    </location>
</feature>
<feature type="transmembrane region" description="Helical" evidence="1">
    <location>
        <begin position="245"/>
        <end position="268"/>
    </location>
</feature>
<dbReference type="STRING" id="59374.FSU_3232"/>
<dbReference type="eggNOG" id="COG3274">
    <property type="taxonomic scope" value="Bacteria"/>
</dbReference>
<dbReference type="InterPro" id="IPR002656">
    <property type="entry name" value="Acyl_transf_3_dom"/>
</dbReference>